<dbReference type="AlphaFoldDB" id="A0A248VEU9"/>
<organism evidence="2 3">
    <name type="scientific">Paraburkholderia aromaticivorans</name>
    <dbReference type="NCBI Taxonomy" id="2026199"/>
    <lineage>
        <taxon>Bacteria</taxon>
        <taxon>Pseudomonadati</taxon>
        <taxon>Pseudomonadota</taxon>
        <taxon>Betaproteobacteria</taxon>
        <taxon>Burkholderiales</taxon>
        <taxon>Burkholderiaceae</taxon>
        <taxon>Paraburkholderia</taxon>
    </lineage>
</organism>
<dbReference type="Proteomes" id="UP000215158">
    <property type="component" value="Chromosome 1"/>
</dbReference>
<dbReference type="EMBL" id="CP022989">
    <property type="protein sequence ID" value="ASV97488.1"/>
    <property type="molecule type" value="Genomic_DNA"/>
</dbReference>
<proteinExistence type="predicted"/>
<keyword evidence="3" id="KW-1185">Reference proteome</keyword>
<dbReference type="Gene3D" id="3.40.50.720">
    <property type="entry name" value="NAD(P)-binding Rossmann-like Domain"/>
    <property type="match status" value="1"/>
</dbReference>
<dbReference type="PANTHER" id="PTHR14097:SF8">
    <property type="entry name" value="NAD(P)-BINDING DOMAIN-CONTAINING PROTEIN"/>
    <property type="match status" value="1"/>
</dbReference>
<name>A0A248VEU9_9BURK</name>
<evidence type="ECO:0000259" key="1">
    <source>
        <dbReference type="Pfam" id="PF13460"/>
    </source>
</evidence>
<dbReference type="SUPFAM" id="SSF51735">
    <property type="entry name" value="NAD(P)-binding Rossmann-fold domains"/>
    <property type="match status" value="1"/>
</dbReference>
<dbReference type="InterPro" id="IPR016040">
    <property type="entry name" value="NAD(P)-bd_dom"/>
</dbReference>
<feature type="domain" description="NAD(P)-binding" evidence="1">
    <location>
        <begin position="7"/>
        <end position="125"/>
    </location>
</feature>
<evidence type="ECO:0000313" key="3">
    <source>
        <dbReference type="Proteomes" id="UP000215158"/>
    </source>
</evidence>
<sequence>MKVLVFGATGMVGQGVLRECLRAPDVEAVQTVGRTRSGQLDPRLIEVIQPDLMDYRAVEASLKGFDACFFCLGVSSAGMREAEYSRLTYDLTMTAAQTLARLNPQMTFVYVSGAGTDSTEQGSSMWARVKGRTENALRRLPFKGVYLFRPGVIEPLNGARSKTRSYRLFYMLAKPFLPTLRALLPNRILSTEDIGRAMLAVARHGADKTVLETADIRALSRSARGPVLDLHTG</sequence>
<gene>
    <name evidence="2" type="ORF">CJU94_04475</name>
</gene>
<accession>A0A248VEU9</accession>
<protein>
    <submittedName>
        <fullName evidence="2">Epimerase</fullName>
    </submittedName>
</protein>
<dbReference type="KEGG" id="parb:CJU94_04475"/>
<dbReference type="OrthoDB" id="9798632at2"/>
<evidence type="ECO:0000313" key="2">
    <source>
        <dbReference type="EMBL" id="ASV97488.1"/>
    </source>
</evidence>
<dbReference type="PANTHER" id="PTHR14097">
    <property type="entry name" value="OXIDOREDUCTASE HTATIP2"/>
    <property type="match status" value="1"/>
</dbReference>
<dbReference type="RefSeq" id="WP_095417692.1">
    <property type="nucleotide sequence ID" value="NZ_CP022989.1"/>
</dbReference>
<reference evidence="2 3" key="1">
    <citation type="submission" date="2017-08" db="EMBL/GenBank/DDBJ databases">
        <title>Identification and genetic characteristics of simultaneous BTEX- and naphthalene-degrading Paraburkholderia sp. BN5 isolated from petroleum-contaminated soil.</title>
        <authorList>
            <person name="Lee Y."/>
            <person name="Jeon C.O."/>
        </authorList>
    </citation>
    <scope>NUCLEOTIDE SEQUENCE [LARGE SCALE GENOMIC DNA]</scope>
    <source>
        <strain evidence="2 3">BN5</strain>
    </source>
</reference>
<dbReference type="Pfam" id="PF13460">
    <property type="entry name" value="NAD_binding_10"/>
    <property type="match status" value="1"/>
</dbReference>
<dbReference type="InterPro" id="IPR036291">
    <property type="entry name" value="NAD(P)-bd_dom_sf"/>
</dbReference>